<evidence type="ECO:0000313" key="2">
    <source>
        <dbReference type="Proteomes" id="UP000704960"/>
    </source>
</evidence>
<sequence>MRKPYDSWWVPLLVVALSLIILAACQPPPYRPPMPFRSSGHAPMAGFFFS</sequence>
<gene>
    <name evidence="1" type="ORF">HY474_01240</name>
</gene>
<name>A0A933DRJ9_9BACT</name>
<reference evidence="1" key="1">
    <citation type="submission" date="2020-07" db="EMBL/GenBank/DDBJ databases">
        <title>Huge and variable diversity of episymbiotic CPR bacteria and DPANN archaea in groundwater ecosystems.</title>
        <authorList>
            <person name="He C.Y."/>
            <person name="Keren R."/>
            <person name="Whittaker M."/>
            <person name="Farag I.F."/>
            <person name="Doudna J."/>
            <person name="Cate J.H.D."/>
            <person name="Banfield J.F."/>
        </authorList>
    </citation>
    <scope>NUCLEOTIDE SEQUENCE</scope>
    <source>
        <strain evidence="1">NC_groundwater_1226_Ag_S-0.1um_59_124</strain>
    </source>
</reference>
<dbReference type="Proteomes" id="UP000704960">
    <property type="component" value="Unassembled WGS sequence"/>
</dbReference>
<accession>A0A933DRJ9</accession>
<dbReference type="AlphaFoldDB" id="A0A933DRJ9"/>
<dbReference type="EMBL" id="JACQMJ010000005">
    <property type="protein sequence ID" value="MBI4132235.1"/>
    <property type="molecule type" value="Genomic_DNA"/>
</dbReference>
<dbReference type="PROSITE" id="PS51257">
    <property type="entry name" value="PROKAR_LIPOPROTEIN"/>
    <property type="match status" value="1"/>
</dbReference>
<organism evidence="1 2">
    <name type="scientific">Candidatus Sungiibacteriota bacterium</name>
    <dbReference type="NCBI Taxonomy" id="2750080"/>
    <lineage>
        <taxon>Bacteria</taxon>
        <taxon>Candidatus Sungiibacteriota</taxon>
    </lineage>
</organism>
<comment type="caution">
    <text evidence="1">The sequence shown here is derived from an EMBL/GenBank/DDBJ whole genome shotgun (WGS) entry which is preliminary data.</text>
</comment>
<proteinExistence type="predicted"/>
<protein>
    <submittedName>
        <fullName evidence="1">Uncharacterized protein</fullName>
    </submittedName>
</protein>
<evidence type="ECO:0000313" key="1">
    <source>
        <dbReference type="EMBL" id="MBI4132235.1"/>
    </source>
</evidence>